<reference evidence="15 16" key="1">
    <citation type="submission" date="2019-10" db="EMBL/GenBank/DDBJ databases">
        <title>Nocardia macrotermitis sp. nov. and Nocardia aurantia sp. nov., isolated from the gut of fungus growing-termite Macrotermes natalensis.</title>
        <authorList>
            <person name="Benndorf R."/>
            <person name="Schwitalla J."/>
            <person name="Martin K."/>
            <person name="De Beer W."/>
            <person name="Kaster A.-K."/>
            <person name="Vollmers J."/>
            <person name="Poulsen M."/>
            <person name="Beemelmanns C."/>
        </authorList>
    </citation>
    <scope>NUCLEOTIDE SEQUENCE [LARGE SCALE GENOMIC DNA]</scope>
    <source>
        <strain evidence="15 16">RB20</strain>
    </source>
</reference>
<dbReference type="SUPFAM" id="SSF54211">
    <property type="entry name" value="Ribosomal protein S5 domain 2-like"/>
    <property type="match status" value="1"/>
</dbReference>
<dbReference type="InterPro" id="IPR027417">
    <property type="entry name" value="P-loop_NTPase"/>
</dbReference>
<keyword evidence="5 15" id="KW-0378">Hydrolase</keyword>
<name>A0A7K0CYL6_9NOCA</name>
<evidence type="ECO:0000256" key="8">
    <source>
        <dbReference type="ARBA" id="ARBA00023016"/>
    </source>
</evidence>
<keyword evidence="10 11" id="KW-0234">DNA repair</keyword>
<keyword evidence="2 11" id="KW-0547">Nucleotide-binding</keyword>
<sequence length="464" mass="48311">MAKVKSLYRCSACSHEVAKWVGRCPSCGEWGSIDEQASAPASVSTGRRALLPSTAAAPISTIDSQVTRARPTGVSELDRVLGGGVVPGSVVLLSGEPGVGKSTLLLEVAHRWARQREERALYVTAEESAGQVRLRADRTGAVHDRVYLAAESDLATILGHVDQVRPSLLVVDSVQTMLAADVDGVIGGVTQVRAVTSALTSLAKASGIAVLLVGHVTKDGNVAGPRTLEHLVDVVLQFEGDKHSTLRMVRGVKNRFGSADEVGCFELHEDGIAGVPDPSGLFLHHRSDPVPGTAITVAMDGKRPLLAEVQGLTVSTPAPAPRRAVSGLDYNRVSMVLAVLQSCCHVYLGKHDVYAATVGGMRLTEPGADLAVALAITSSERGISLPSGLVILGEVGLAGEVRRVTGAGRRLAEAERLGFTEALVPPGVDCSGLSMRVREVANVRAAVASSGLSKRGGEHAEAAQ</sequence>
<keyword evidence="16" id="KW-1185">Reference proteome</keyword>
<dbReference type="HAMAP" id="MF_01498">
    <property type="entry name" value="RadA_bact"/>
    <property type="match status" value="1"/>
</dbReference>
<evidence type="ECO:0000256" key="4">
    <source>
        <dbReference type="ARBA" id="ARBA00022771"/>
    </source>
</evidence>
<evidence type="ECO:0000256" key="1">
    <source>
        <dbReference type="ARBA" id="ARBA00022723"/>
    </source>
</evidence>
<dbReference type="SMART" id="SM00382">
    <property type="entry name" value="AAA"/>
    <property type="match status" value="1"/>
</dbReference>
<dbReference type="Gene3D" id="3.30.230.10">
    <property type="match status" value="1"/>
</dbReference>
<feature type="short sequence motif" description="RadA KNRFG motif" evidence="11">
    <location>
        <begin position="253"/>
        <end position="257"/>
    </location>
</feature>
<comment type="domain">
    <text evidence="11">The middle region has homology to RecA with ATPase motifs including the RadA KNRFG motif, while the C-terminus is homologous to Lon protease.</text>
</comment>
<dbReference type="Proteomes" id="UP000438448">
    <property type="component" value="Unassembled WGS sequence"/>
</dbReference>
<dbReference type="Gene3D" id="3.40.50.300">
    <property type="entry name" value="P-loop containing nucleotide triphosphate hydrolases"/>
    <property type="match status" value="1"/>
</dbReference>
<evidence type="ECO:0000259" key="14">
    <source>
        <dbReference type="PROSITE" id="PS50162"/>
    </source>
</evidence>
<keyword evidence="8 11" id="KW-0346">Stress response</keyword>
<evidence type="ECO:0000313" key="15">
    <source>
        <dbReference type="EMBL" id="MQY18042.1"/>
    </source>
</evidence>
<dbReference type="GO" id="GO:0005524">
    <property type="term" value="F:ATP binding"/>
    <property type="evidence" value="ECO:0007669"/>
    <property type="project" value="UniProtKB-UniRule"/>
</dbReference>
<dbReference type="PRINTS" id="PR01874">
    <property type="entry name" value="DNAREPAIRADA"/>
</dbReference>
<keyword evidence="4 13" id="KW-0863">Zinc-finger</keyword>
<evidence type="ECO:0000256" key="3">
    <source>
        <dbReference type="ARBA" id="ARBA00022763"/>
    </source>
</evidence>
<organism evidence="15 16">
    <name type="scientific">Nocardia macrotermitis</name>
    <dbReference type="NCBI Taxonomy" id="2585198"/>
    <lineage>
        <taxon>Bacteria</taxon>
        <taxon>Bacillati</taxon>
        <taxon>Actinomycetota</taxon>
        <taxon>Actinomycetes</taxon>
        <taxon>Mycobacteriales</taxon>
        <taxon>Nocardiaceae</taxon>
        <taxon>Nocardia</taxon>
    </lineage>
</organism>
<dbReference type="Pfam" id="PF13481">
    <property type="entry name" value="AAA_25"/>
    <property type="match status" value="1"/>
</dbReference>
<keyword evidence="1 11" id="KW-0479">Metal-binding</keyword>
<dbReference type="InterPro" id="IPR003593">
    <property type="entry name" value="AAA+_ATPase"/>
</dbReference>
<dbReference type="EMBL" id="WEGK01000002">
    <property type="protein sequence ID" value="MQY18042.1"/>
    <property type="molecule type" value="Genomic_DNA"/>
</dbReference>
<evidence type="ECO:0000256" key="5">
    <source>
        <dbReference type="ARBA" id="ARBA00022801"/>
    </source>
</evidence>
<dbReference type="GO" id="GO:0016787">
    <property type="term" value="F:hydrolase activity"/>
    <property type="evidence" value="ECO:0007669"/>
    <property type="project" value="UniProtKB-KW"/>
</dbReference>
<evidence type="ECO:0000256" key="2">
    <source>
        <dbReference type="ARBA" id="ARBA00022741"/>
    </source>
</evidence>
<gene>
    <name evidence="11 15" type="primary">radA</name>
    <name evidence="15" type="ORF">NRB20_11110</name>
</gene>
<accession>A0A7K0CYL6</accession>
<dbReference type="NCBIfam" id="TIGR00416">
    <property type="entry name" value="sms"/>
    <property type="match status" value="1"/>
</dbReference>
<evidence type="ECO:0000256" key="7">
    <source>
        <dbReference type="ARBA" id="ARBA00022840"/>
    </source>
</evidence>
<comment type="function">
    <text evidence="11">Plays a role in repairing double-strand DNA breaks, probably involving stabilizing or processing branched DNA or blocked replication forks.</text>
</comment>
<evidence type="ECO:0000256" key="6">
    <source>
        <dbReference type="ARBA" id="ARBA00022833"/>
    </source>
</evidence>
<comment type="caution">
    <text evidence="15">The sequence shown here is derived from an EMBL/GenBank/DDBJ whole genome shotgun (WGS) entry which is preliminary data.</text>
</comment>
<dbReference type="InterPro" id="IPR020588">
    <property type="entry name" value="RecA_ATP-bd"/>
</dbReference>
<protein>
    <recommendedName>
        <fullName evidence="11 12">DNA repair protein RadA</fullName>
    </recommendedName>
</protein>
<evidence type="ECO:0000313" key="16">
    <source>
        <dbReference type="Proteomes" id="UP000438448"/>
    </source>
</evidence>
<keyword evidence="7 11" id="KW-0067">ATP-binding</keyword>
<proteinExistence type="inferred from homology"/>
<evidence type="ECO:0000256" key="11">
    <source>
        <dbReference type="HAMAP-Rule" id="MF_01498"/>
    </source>
</evidence>
<feature type="domain" description="RecA family profile 1" evidence="14">
    <location>
        <begin position="66"/>
        <end position="216"/>
    </location>
</feature>
<dbReference type="InterPro" id="IPR020568">
    <property type="entry name" value="Ribosomal_Su5_D2-typ_SF"/>
</dbReference>
<dbReference type="PROSITE" id="PS50162">
    <property type="entry name" value="RECA_2"/>
    <property type="match status" value="1"/>
</dbReference>
<comment type="similarity">
    <text evidence="11 13">Belongs to the RecA family. RadA subfamily.</text>
</comment>
<dbReference type="GO" id="GO:0003684">
    <property type="term" value="F:damaged DNA binding"/>
    <property type="evidence" value="ECO:0007669"/>
    <property type="project" value="InterPro"/>
</dbReference>
<dbReference type="PANTHER" id="PTHR32472">
    <property type="entry name" value="DNA REPAIR PROTEIN RADA"/>
    <property type="match status" value="1"/>
</dbReference>
<dbReference type="GO" id="GO:0008270">
    <property type="term" value="F:zinc ion binding"/>
    <property type="evidence" value="ECO:0007669"/>
    <property type="project" value="UniProtKB-KW"/>
</dbReference>
<keyword evidence="9 11" id="KW-0238">DNA-binding</keyword>
<evidence type="ECO:0000256" key="9">
    <source>
        <dbReference type="ARBA" id="ARBA00023125"/>
    </source>
</evidence>
<evidence type="ECO:0000256" key="10">
    <source>
        <dbReference type="ARBA" id="ARBA00023204"/>
    </source>
</evidence>
<dbReference type="RefSeq" id="WP_319944501.1">
    <property type="nucleotide sequence ID" value="NZ_WEGK01000002.1"/>
</dbReference>
<evidence type="ECO:0000256" key="13">
    <source>
        <dbReference type="RuleBase" id="RU003555"/>
    </source>
</evidence>
<dbReference type="GO" id="GO:0005829">
    <property type="term" value="C:cytosol"/>
    <property type="evidence" value="ECO:0007669"/>
    <property type="project" value="TreeGrafter"/>
</dbReference>
<dbReference type="InterPro" id="IPR041166">
    <property type="entry name" value="Rubredoxin_2"/>
</dbReference>
<comment type="function">
    <text evidence="13">DNA-dependent ATPase involved in processing of recombination intermediates, plays a role in repairing DNA breaks. Stimulates the branch migration of RecA-mediated strand transfer reactions, allowing the 3' invading strand to extend heteroduplex DNA faster. Binds ssDNA in the presence of ADP but not other nucleotides, has ATPase activity that is stimulated by ssDNA and various branched DNA structures, but inhibited by SSB. Does not have RecA's homology-searching function.</text>
</comment>
<dbReference type="Pfam" id="PF13541">
    <property type="entry name" value="ChlI"/>
    <property type="match status" value="1"/>
</dbReference>
<dbReference type="PANTHER" id="PTHR32472:SF10">
    <property type="entry name" value="DNA REPAIR PROTEIN RADA-LIKE PROTEIN"/>
    <property type="match status" value="1"/>
</dbReference>
<feature type="binding site" evidence="11">
    <location>
        <begin position="95"/>
        <end position="102"/>
    </location>
    <ligand>
        <name>ATP</name>
        <dbReference type="ChEBI" id="CHEBI:30616"/>
    </ligand>
</feature>
<dbReference type="GO" id="GO:0140664">
    <property type="term" value="F:ATP-dependent DNA damage sensor activity"/>
    <property type="evidence" value="ECO:0007669"/>
    <property type="project" value="InterPro"/>
</dbReference>
<dbReference type="Pfam" id="PF18073">
    <property type="entry name" value="Zn_ribbon_LapB"/>
    <property type="match status" value="1"/>
</dbReference>
<keyword evidence="6 13" id="KW-0862">Zinc</keyword>
<feature type="region of interest" description="Lon-protease-like" evidence="11">
    <location>
        <begin position="352"/>
        <end position="464"/>
    </location>
</feature>
<dbReference type="FunFam" id="3.40.50.300:FF:000050">
    <property type="entry name" value="DNA repair protein RadA"/>
    <property type="match status" value="1"/>
</dbReference>
<dbReference type="GO" id="GO:0000725">
    <property type="term" value="P:recombinational repair"/>
    <property type="evidence" value="ECO:0007669"/>
    <property type="project" value="UniProtKB-UniRule"/>
</dbReference>
<dbReference type="InterPro" id="IPR004504">
    <property type="entry name" value="DNA_repair_RadA"/>
</dbReference>
<dbReference type="SUPFAM" id="SSF52540">
    <property type="entry name" value="P-loop containing nucleoside triphosphate hydrolases"/>
    <property type="match status" value="1"/>
</dbReference>
<dbReference type="InterPro" id="IPR014721">
    <property type="entry name" value="Ribsml_uS5_D2-typ_fold_subgr"/>
</dbReference>
<dbReference type="AlphaFoldDB" id="A0A7K0CYL6"/>
<keyword evidence="3 11" id="KW-0227">DNA damage</keyword>
<evidence type="ECO:0000256" key="12">
    <source>
        <dbReference type="NCBIfam" id="TIGR00416"/>
    </source>
</evidence>